<evidence type="ECO:0000313" key="1">
    <source>
        <dbReference type="EMBL" id="KAF9645510.1"/>
    </source>
</evidence>
<sequence length="621" mass="66986">MLKNALVLSLFVVATLCKPLHKRWDDFKVKHAWVDGVPKGWEVIGPAPPEYRLAVRIGLRQDRIDDLIAHLYAVSDPNHHRYGQHLTKGEVEILSTPHPDSTSLVEDWLSHYGLLNSPECQLTRSSSGDWISLSIPAGQLEQMLGTKYHVYKHTATETTLIRTTSYNLPSILHEHVTVVTPSTYFGRPKPQDKTSFIQSVGKTLSETATDLGINDAHDAHKHTVSPTCNSKITPSCLNALYNISYTPVSTKKNSLGVAGYLNEFANHADLKLFFAGFRPDAVYGDFNIVQIANGGNNQSDPGVEANLDIQYTLGLTYPTPNTYYSIGGSPPYIPDGNTPTNTNEPYLSFLDFILDQGNIPQTITTSYGDDEQTVPRDYAEAVCNGFAKLGARGSSVLFSSGDSGVGGGDCLTNDGKNRTEFLPIFPASCPYVTTVGGTNGTAPERAALFSGGGFSNYFGRPSYQSQAVETFLGTLGDQTYTGLFNASGRGFPDVAAQGLNFQVVVGGKIYSVGGTSASSPTFAAVVSLLNDARITAGLPSLGFLNPWLYTEGFKGLNDIVSGNNPGCGTDGFKAVKGWDPVTGLGTPNFGLLKHLVVNRTTVGGRTKKWSVDKGLRRPWFS</sequence>
<keyword evidence="2" id="KW-1185">Reference proteome</keyword>
<reference evidence="1" key="2">
    <citation type="journal article" date="2020" name="Nat. Commun.">
        <title>Large-scale genome sequencing of mycorrhizal fungi provides insights into the early evolution of symbiotic traits.</title>
        <authorList>
            <person name="Miyauchi S."/>
            <person name="Kiss E."/>
            <person name="Kuo A."/>
            <person name="Drula E."/>
            <person name="Kohler A."/>
            <person name="Sanchez-Garcia M."/>
            <person name="Morin E."/>
            <person name="Andreopoulos B."/>
            <person name="Barry K.W."/>
            <person name="Bonito G."/>
            <person name="Buee M."/>
            <person name="Carver A."/>
            <person name="Chen C."/>
            <person name="Cichocki N."/>
            <person name="Clum A."/>
            <person name="Culley D."/>
            <person name="Crous P.W."/>
            <person name="Fauchery L."/>
            <person name="Girlanda M."/>
            <person name="Hayes R.D."/>
            <person name="Keri Z."/>
            <person name="LaButti K."/>
            <person name="Lipzen A."/>
            <person name="Lombard V."/>
            <person name="Magnuson J."/>
            <person name="Maillard F."/>
            <person name="Murat C."/>
            <person name="Nolan M."/>
            <person name="Ohm R.A."/>
            <person name="Pangilinan J."/>
            <person name="Pereira M.F."/>
            <person name="Perotto S."/>
            <person name="Peter M."/>
            <person name="Pfister S."/>
            <person name="Riley R."/>
            <person name="Sitrit Y."/>
            <person name="Stielow J.B."/>
            <person name="Szollosi G."/>
            <person name="Zifcakova L."/>
            <person name="Stursova M."/>
            <person name="Spatafora J.W."/>
            <person name="Tedersoo L."/>
            <person name="Vaario L.M."/>
            <person name="Yamada A."/>
            <person name="Yan M."/>
            <person name="Wang P."/>
            <person name="Xu J."/>
            <person name="Bruns T."/>
            <person name="Baldrian P."/>
            <person name="Vilgalys R."/>
            <person name="Dunand C."/>
            <person name="Henrissat B."/>
            <person name="Grigoriev I.V."/>
            <person name="Hibbett D."/>
            <person name="Nagy L.G."/>
            <person name="Martin F.M."/>
        </authorList>
    </citation>
    <scope>NUCLEOTIDE SEQUENCE</scope>
    <source>
        <strain evidence="1">P2</strain>
    </source>
</reference>
<name>A0ACB6Z802_THEGA</name>
<gene>
    <name evidence="1" type="ORF">BDM02DRAFT_3189657</name>
</gene>
<protein>
    <submittedName>
        <fullName evidence="1">Subtilisin-like protein</fullName>
    </submittedName>
</protein>
<dbReference type="Proteomes" id="UP000886501">
    <property type="component" value="Unassembled WGS sequence"/>
</dbReference>
<accession>A0ACB6Z802</accession>
<reference evidence="1" key="1">
    <citation type="submission" date="2019-10" db="EMBL/GenBank/DDBJ databases">
        <authorList>
            <consortium name="DOE Joint Genome Institute"/>
            <person name="Kuo A."/>
            <person name="Miyauchi S."/>
            <person name="Kiss E."/>
            <person name="Drula E."/>
            <person name="Kohler A."/>
            <person name="Sanchez-Garcia M."/>
            <person name="Andreopoulos B."/>
            <person name="Barry K.W."/>
            <person name="Bonito G."/>
            <person name="Buee M."/>
            <person name="Carver A."/>
            <person name="Chen C."/>
            <person name="Cichocki N."/>
            <person name="Clum A."/>
            <person name="Culley D."/>
            <person name="Crous P.W."/>
            <person name="Fauchery L."/>
            <person name="Girlanda M."/>
            <person name="Hayes R."/>
            <person name="Keri Z."/>
            <person name="Labutti K."/>
            <person name="Lipzen A."/>
            <person name="Lombard V."/>
            <person name="Magnuson J."/>
            <person name="Maillard F."/>
            <person name="Morin E."/>
            <person name="Murat C."/>
            <person name="Nolan M."/>
            <person name="Ohm R."/>
            <person name="Pangilinan J."/>
            <person name="Pereira M."/>
            <person name="Perotto S."/>
            <person name="Peter M."/>
            <person name="Riley R."/>
            <person name="Sitrit Y."/>
            <person name="Stielow B."/>
            <person name="Szollosi G."/>
            <person name="Zifcakova L."/>
            <person name="Stursova M."/>
            <person name="Spatafora J.W."/>
            <person name="Tedersoo L."/>
            <person name="Vaario L.-M."/>
            <person name="Yamada A."/>
            <person name="Yan M."/>
            <person name="Wang P."/>
            <person name="Xu J."/>
            <person name="Bruns T."/>
            <person name="Baldrian P."/>
            <person name="Vilgalys R."/>
            <person name="Henrissat B."/>
            <person name="Grigoriev I.V."/>
            <person name="Hibbett D."/>
            <person name="Nagy L.G."/>
            <person name="Martin F.M."/>
        </authorList>
    </citation>
    <scope>NUCLEOTIDE SEQUENCE</scope>
    <source>
        <strain evidence="1">P2</strain>
    </source>
</reference>
<dbReference type="EMBL" id="MU118088">
    <property type="protein sequence ID" value="KAF9645510.1"/>
    <property type="molecule type" value="Genomic_DNA"/>
</dbReference>
<comment type="caution">
    <text evidence="1">The sequence shown here is derived from an EMBL/GenBank/DDBJ whole genome shotgun (WGS) entry which is preliminary data.</text>
</comment>
<evidence type="ECO:0000313" key="2">
    <source>
        <dbReference type="Proteomes" id="UP000886501"/>
    </source>
</evidence>
<proteinExistence type="predicted"/>
<organism evidence="1 2">
    <name type="scientific">Thelephora ganbajun</name>
    <name type="common">Ganba fungus</name>
    <dbReference type="NCBI Taxonomy" id="370292"/>
    <lineage>
        <taxon>Eukaryota</taxon>
        <taxon>Fungi</taxon>
        <taxon>Dikarya</taxon>
        <taxon>Basidiomycota</taxon>
        <taxon>Agaricomycotina</taxon>
        <taxon>Agaricomycetes</taxon>
        <taxon>Thelephorales</taxon>
        <taxon>Thelephoraceae</taxon>
        <taxon>Thelephora</taxon>
    </lineage>
</organism>